<dbReference type="InterPro" id="IPR008268">
    <property type="entry name" value="Peptidase_S16_AS"/>
</dbReference>
<dbReference type="GO" id="GO:0006508">
    <property type="term" value="P:proteolysis"/>
    <property type="evidence" value="ECO:0007669"/>
    <property type="project" value="UniProtKB-KW"/>
</dbReference>
<dbReference type="InterPro" id="IPR014721">
    <property type="entry name" value="Ribsml_uS5_D2-typ_fold_subgr"/>
</dbReference>
<dbReference type="PANTHER" id="PTHR43718">
    <property type="entry name" value="LON PROTEASE"/>
    <property type="match status" value="1"/>
</dbReference>
<dbReference type="Pfam" id="PF05362">
    <property type="entry name" value="Lon_C"/>
    <property type="match status" value="1"/>
</dbReference>
<dbReference type="HAMAP" id="MF_03120">
    <property type="entry name" value="lonm_euk"/>
    <property type="match status" value="1"/>
</dbReference>
<dbReference type="Gene3D" id="3.40.50.300">
    <property type="entry name" value="P-loop containing nucleotide triphosphate hydrolases"/>
    <property type="match status" value="1"/>
</dbReference>
<keyword evidence="8 9" id="KW-0496">Mitochondrion</keyword>
<evidence type="ECO:0000256" key="4">
    <source>
        <dbReference type="ARBA" id="ARBA00022801"/>
    </source>
</evidence>
<feature type="compositionally biased region" description="Basic and acidic residues" evidence="12">
    <location>
        <begin position="342"/>
        <end position="352"/>
    </location>
</feature>
<dbReference type="Pfam" id="PF02190">
    <property type="entry name" value="LON_substr_bdg"/>
    <property type="match status" value="1"/>
</dbReference>
<dbReference type="CDD" id="cd19500">
    <property type="entry name" value="RecA-like_Lon"/>
    <property type="match status" value="1"/>
</dbReference>
<evidence type="ECO:0000256" key="3">
    <source>
        <dbReference type="ARBA" id="ARBA00022741"/>
    </source>
</evidence>
<dbReference type="Gene3D" id="1.10.8.60">
    <property type="match status" value="1"/>
</dbReference>
<dbReference type="PRINTS" id="PR00830">
    <property type="entry name" value="ENDOLAPTASE"/>
</dbReference>
<evidence type="ECO:0000256" key="11">
    <source>
        <dbReference type="RuleBase" id="RU000591"/>
    </source>
</evidence>
<dbReference type="RefSeq" id="XP_012944402.1">
    <property type="nucleotide sequence ID" value="XM_013088948.2"/>
</dbReference>
<evidence type="ECO:0000256" key="5">
    <source>
        <dbReference type="ARBA" id="ARBA00022825"/>
    </source>
</evidence>
<feature type="compositionally biased region" description="Low complexity" evidence="12">
    <location>
        <begin position="353"/>
        <end position="362"/>
    </location>
</feature>
<keyword evidence="3 9" id="KW-0547">Nucleotide-binding</keyword>
<feature type="domain" description="Lon proteolytic" evidence="13">
    <location>
        <begin position="887"/>
        <end position="1075"/>
    </location>
</feature>
<feature type="active site" evidence="9 10">
    <location>
        <position position="981"/>
    </location>
</feature>
<dbReference type="InterPro" id="IPR003593">
    <property type="entry name" value="AAA+_ATPase"/>
</dbReference>
<feature type="region of interest" description="Disordered" evidence="12">
    <location>
        <begin position="322"/>
        <end position="374"/>
    </location>
</feature>
<evidence type="ECO:0000259" key="14">
    <source>
        <dbReference type="PROSITE" id="PS51787"/>
    </source>
</evidence>
<dbReference type="InterPro" id="IPR020568">
    <property type="entry name" value="Ribosomal_Su5_D2-typ_SF"/>
</dbReference>
<dbReference type="InterPro" id="IPR027065">
    <property type="entry name" value="Lon_Prtase"/>
</dbReference>
<dbReference type="PROSITE" id="PS51787">
    <property type="entry name" value="LON_N"/>
    <property type="match status" value="1"/>
</dbReference>
<evidence type="ECO:0000259" key="13">
    <source>
        <dbReference type="PROSITE" id="PS51786"/>
    </source>
</evidence>
<evidence type="ECO:0000256" key="1">
    <source>
        <dbReference type="ARBA" id="ARBA00004305"/>
    </source>
</evidence>
<comment type="function">
    <text evidence="9">ATP-dependent serine protease that mediates the selective degradation of misfolded, unassembled or oxidatively damaged polypeptides as well as certain short-lived regulatory proteins in the mitochondrial matrix. May also have a chaperone function in the assembly of inner membrane protein complexes. Participates in the regulation of mitochondrial gene expression and in the maintenance of the integrity of the mitochondrial genome. Binds to mitochondrial DNA in a site-specific manner.</text>
</comment>
<feature type="region of interest" description="Disordered" evidence="12">
    <location>
        <begin position="170"/>
        <end position="194"/>
    </location>
</feature>
<comment type="catalytic activity">
    <reaction evidence="9">
        <text>Hydrolysis of proteins in presence of ATP.</text>
        <dbReference type="EC" id="3.4.21.53"/>
    </reaction>
</comment>
<keyword evidence="15" id="KW-1185">Reference proteome</keyword>
<dbReference type="Gene3D" id="1.20.58.1480">
    <property type="match status" value="1"/>
</dbReference>
<dbReference type="Gene3D" id="2.30.130.40">
    <property type="entry name" value="LON domain-like"/>
    <property type="match status" value="1"/>
</dbReference>
<dbReference type="InterPro" id="IPR003111">
    <property type="entry name" value="Lon_prtase_N"/>
</dbReference>
<dbReference type="SUPFAM" id="SSF88697">
    <property type="entry name" value="PUA domain-like"/>
    <property type="match status" value="1"/>
</dbReference>
<evidence type="ECO:0000256" key="9">
    <source>
        <dbReference type="HAMAP-Rule" id="MF_03120"/>
    </source>
</evidence>
<dbReference type="InterPro" id="IPR015947">
    <property type="entry name" value="PUA-like_sf"/>
</dbReference>
<gene>
    <name evidence="16" type="primary">LOC101849888</name>
</gene>
<dbReference type="InterPro" id="IPR027417">
    <property type="entry name" value="P-loop_NTPase"/>
</dbReference>
<dbReference type="InterPro" id="IPR054594">
    <property type="entry name" value="Lon_lid"/>
</dbReference>
<dbReference type="SUPFAM" id="SSF52540">
    <property type="entry name" value="P-loop containing nucleoside triphosphate hydrolases"/>
    <property type="match status" value="1"/>
</dbReference>
<dbReference type="InterPro" id="IPR003959">
    <property type="entry name" value="ATPase_AAA_core"/>
</dbReference>
<evidence type="ECO:0000256" key="8">
    <source>
        <dbReference type="ARBA" id="ARBA00023128"/>
    </source>
</evidence>
<dbReference type="Pfam" id="PF22667">
    <property type="entry name" value="Lon_lid"/>
    <property type="match status" value="1"/>
</dbReference>
<dbReference type="PANTHER" id="PTHR43718:SF2">
    <property type="entry name" value="LON PROTEASE HOMOLOG, MITOCHONDRIAL"/>
    <property type="match status" value="1"/>
</dbReference>
<name>A0ABM1ABA0_APLCA</name>
<dbReference type="InterPro" id="IPR004815">
    <property type="entry name" value="Lon_bac/euk-typ"/>
</dbReference>
<evidence type="ECO:0000256" key="2">
    <source>
        <dbReference type="ARBA" id="ARBA00022670"/>
    </source>
</evidence>
<dbReference type="GeneID" id="101849888"/>
<dbReference type="Proteomes" id="UP000694888">
    <property type="component" value="Unplaced"/>
</dbReference>
<sequence length="1076" mass="119722">MAALLRKSVPSYTKSKHCIMSSNFHRCFQYFTSSYSFYPKLRCGSHHIFSQTSVSSRPMSMLSVGRALHQLESLPASSSRKTLHTLTRQKGNSGTGSFPSLFHKCRYSLKPFSSPVYRNQACANALLQRCGCLVNKSPCLPQQKITHVQSGGRISVSGIRSISTSAFCLSSQKNDGEGDDNAAKSDSSYPPTAEDAEEIVSNFNPIGALTTTSVPEFLPVVPVIAISRNPVFPRFVKMIEVTHPALMEVIRRKVKLNMPYAGVFLKKEESNESDVVDRLDDVYEVGTFVHITEMHDLGDRLRMIVMAHRRIKITDLAVEEDSPLLSSTAPDKAKRRSRRRNDKKEADEKPPEEAGAAAASEQPDPPPPSTFSIGNIFGAVQEVSAAEGASPAPSSPHVLLVKTENIVHEPFENNDEIKALTSEVVKTIRDIIAMNPLYRENLAQIIQAGQRVIDNPVYISDLGAALTAGEPHELQEVLEEINISKRLMLALSLLKKEFELSKLQQRIGKEVEEKVKKQHREYILKEQLKIIKKELGLEKDDKDAIEEKFRSRLQDLVVPQHVMEVIDEELGKLSFLDNHSSEFNVTRNYLDWLTGLPWGKYSDETLVLDRAQTILDEDHYGMEDVKKRILEFIAVSQLKGHTQGKILCFYGPPGVGKTSIAKSIARALNRKYFRFSVGGMTDVAEIKGHRRTYVGAMPGKMIQCLKKTKTENPLVLIDEVDKMGRGYQGDPSSALLELLDPEQNHNFLDHYLDVTVDLSKVLFICTANVLDTIPEPLRDRMEMIDVSGYVAEEKLNIAKQYLVPQALEHSGVSKDAMKITDEAMNTLIKAYCRESGVRNLQKHIEKIYRKAALKIVKDSVSDINIDLDNLQEFVGKPIFTHDRMYDQTPPGVVTGLAWTSMGGSTLFIETAIKKKLDPSSSDNGSLELTGNLGTVMKESAQLAYTFAKAFSTRKFPDDLFMQKAQLHLHVPEGATPKDGPSAGCTITTALLSLMLDKPVRQNLAMTGEVSLTGKVLPVGGIKEKTIAAKRVGVDCIILPEGNRKDYSDLPPFITDGLEVHFVETYDQVFQLAFPDS</sequence>
<keyword evidence="7 9" id="KW-0238">DNA-binding</keyword>
<dbReference type="InterPro" id="IPR046336">
    <property type="entry name" value="Lon_prtase_N_sf"/>
</dbReference>
<feature type="domain" description="Lon N-terminal" evidence="14">
    <location>
        <begin position="221"/>
        <end position="498"/>
    </location>
</feature>
<comment type="similarity">
    <text evidence="9 10 11">Belongs to the peptidase S16 family.</text>
</comment>
<dbReference type="GO" id="GO:0008233">
    <property type="term" value="F:peptidase activity"/>
    <property type="evidence" value="ECO:0007669"/>
    <property type="project" value="UniProtKB-KW"/>
</dbReference>
<evidence type="ECO:0000313" key="15">
    <source>
        <dbReference type="Proteomes" id="UP000694888"/>
    </source>
</evidence>
<dbReference type="InterPro" id="IPR027503">
    <property type="entry name" value="Lonm_euk"/>
</dbReference>
<evidence type="ECO:0000256" key="12">
    <source>
        <dbReference type="SAM" id="MobiDB-lite"/>
    </source>
</evidence>
<comment type="subunit">
    <text evidence="9">Homohexamer or homoheptamer. Organized in a ring with a central cavity.</text>
</comment>
<accession>A0ABM1ABA0</accession>
<dbReference type="SMART" id="SM00464">
    <property type="entry name" value="LON"/>
    <property type="match status" value="1"/>
</dbReference>
<proteinExistence type="inferred from homology"/>
<dbReference type="Gene3D" id="1.20.5.5270">
    <property type="match status" value="1"/>
</dbReference>
<dbReference type="NCBIfam" id="TIGR00763">
    <property type="entry name" value="lon"/>
    <property type="match status" value="1"/>
</dbReference>
<evidence type="ECO:0000256" key="6">
    <source>
        <dbReference type="ARBA" id="ARBA00022840"/>
    </source>
</evidence>
<evidence type="ECO:0000313" key="16">
    <source>
        <dbReference type="RefSeq" id="XP_012944402.1"/>
    </source>
</evidence>
<feature type="active site" evidence="9 10">
    <location>
        <position position="1024"/>
    </location>
</feature>
<dbReference type="InterPro" id="IPR008269">
    <property type="entry name" value="Lon_proteolytic"/>
</dbReference>
<evidence type="ECO:0000256" key="10">
    <source>
        <dbReference type="PROSITE-ProRule" id="PRU01122"/>
    </source>
</evidence>
<dbReference type="SUPFAM" id="SSF54211">
    <property type="entry name" value="Ribosomal protein S5 domain 2-like"/>
    <property type="match status" value="1"/>
</dbReference>
<protein>
    <recommendedName>
        <fullName evidence="9">Lon protease homolog, mitochondrial</fullName>
        <ecNumber evidence="9">3.4.21.53</ecNumber>
    </recommendedName>
</protein>
<organism evidence="15 16">
    <name type="scientific">Aplysia californica</name>
    <name type="common">California sea hare</name>
    <dbReference type="NCBI Taxonomy" id="6500"/>
    <lineage>
        <taxon>Eukaryota</taxon>
        <taxon>Metazoa</taxon>
        <taxon>Spiralia</taxon>
        <taxon>Lophotrochozoa</taxon>
        <taxon>Mollusca</taxon>
        <taxon>Gastropoda</taxon>
        <taxon>Heterobranchia</taxon>
        <taxon>Euthyneura</taxon>
        <taxon>Tectipleura</taxon>
        <taxon>Aplysiida</taxon>
        <taxon>Aplysioidea</taxon>
        <taxon>Aplysiidae</taxon>
        <taxon>Aplysia</taxon>
    </lineage>
</organism>
<feature type="binding site" evidence="9">
    <location>
        <begin position="651"/>
        <end position="658"/>
    </location>
    <ligand>
        <name>ATP</name>
        <dbReference type="ChEBI" id="CHEBI:30616"/>
    </ligand>
</feature>
<dbReference type="Pfam" id="PF00004">
    <property type="entry name" value="AAA"/>
    <property type="match status" value="1"/>
</dbReference>
<evidence type="ECO:0000256" key="7">
    <source>
        <dbReference type="ARBA" id="ARBA00023125"/>
    </source>
</evidence>
<keyword evidence="2 9" id="KW-0645">Protease</keyword>
<reference evidence="16" key="1">
    <citation type="submission" date="2025-08" db="UniProtKB">
        <authorList>
            <consortium name="RefSeq"/>
        </authorList>
    </citation>
    <scope>IDENTIFICATION</scope>
</reference>
<dbReference type="Gene3D" id="3.30.230.10">
    <property type="match status" value="1"/>
</dbReference>
<keyword evidence="4 9" id="KW-0378">Hydrolase</keyword>
<dbReference type="SMART" id="SM00382">
    <property type="entry name" value="AAA"/>
    <property type="match status" value="1"/>
</dbReference>
<dbReference type="EC" id="3.4.21.53" evidence="9"/>
<dbReference type="PROSITE" id="PS51786">
    <property type="entry name" value="LON_PROTEOLYTIC"/>
    <property type="match status" value="1"/>
</dbReference>
<keyword evidence="5 9" id="KW-0720">Serine protease</keyword>
<dbReference type="PROSITE" id="PS01046">
    <property type="entry name" value="LON_SER"/>
    <property type="match status" value="1"/>
</dbReference>
<keyword evidence="6 9" id="KW-0067">ATP-binding</keyword>
<comment type="subcellular location">
    <subcellularLocation>
        <location evidence="1 9">Mitochondrion matrix</location>
    </subcellularLocation>
</comment>